<dbReference type="RefSeq" id="WP_088571453.1">
    <property type="nucleotide sequence ID" value="NZ_FYEK01000029.1"/>
</dbReference>
<dbReference type="GO" id="GO:0003677">
    <property type="term" value="F:DNA binding"/>
    <property type="evidence" value="ECO:0007669"/>
    <property type="project" value="UniProtKB-KW"/>
</dbReference>
<dbReference type="Gene3D" id="3.40.50.2300">
    <property type="match status" value="1"/>
</dbReference>
<name>A0A212R585_9CHLR</name>
<evidence type="ECO:0000256" key="4">
    <source>
        <dbReference type="ARBA" id="ARBA00023125"/>
    </source>
</evidence>
<sequence>MARLLIVDDDPDARRLIGLVLRRAGHEPLYAEDGFRALELMEREQPDLVILDLMLPGMDGFEVLEAMRQRPSLATMPVVVLTAKAQLEPIVESKPMNVHAYLTKPVSAETLVRTVQEVLTEVRIPASGERWALEIACVESWPGCAGELLAAALAAALAEHAPTLLIDVEGNGRGAFVFDLEPRMSLEELEAGVDPTRGLGAPREGLQVWSVDRPLGPALVDRVAEQLTSQARFVVWMPGEPLGPVAARVLPRCQRVLLTFESHGPGLRRARAVLRGLEGIGIGLPAVEPVWVRRWAVPEPWTEAQIRHRLNDVPIRTWPVDPVTAYRALQEGRPIHEIEPESPTARRIREWVAELVPLI</sequence>
<keyword evidence="5" id="KW-0804">Transcription</keyword>
<dbReference type="Pfam" id="PF00072">
    <property type="entry name" value="Response_reg"/>
    <property type="match status" value="1"/>
</dbReference>
<organism evidence="8 9">
    <name type="scientific">Thermoflexus hugenholtzii JAD2</name>
    <dbReference type="NCBI Taxonomy" id="877466"/>
    <lineage>
        <taxon>Bacteria</taxon>
        <taxon>Bacillati</taxon>
        <taxon>Chloroflexota</taxon>
        <taxon>Thermoflexia</taxon>
        <taxon>Thermoflexales</taxon>
        <taxon>Thermoflexaceae</taxon>
        <taxon>Thermoflexus</taxon>
    </lineage>
</organism>
<dbReference type="OrthoDB" id="9788090at2"/>
<feature type="modified residue" description="4-aspartylphosphate" evidence="6">
    <location>
        <position position="52"/>
    </location>
</feature>
<dbReference type="AlphaFoldDB" id="A0A212R585"/>
<keyword evidence="3" id="KW-0805">Transcription regulation</keyword>
<dbReference type="CDD" id="cd17574">
    <property type="entry name" value="REC_OmpR"/>
    <property type="match status" value="1"/>
</dbReference>
<evidence type="ECO:0000256" key="5">
    <source>
        <dbReference type="ARBA" id="ARBA00023163"/>
    </source>
</evidence>
<proteinExistence type="predicted"/>
<keyword evidence="4 8" id="KW-0238">DNA-binding</keyword>
<keyword evidence="9" id="KW-1185">Reference proteome</keyword>
<evidence type="ECO:0000256" key="1">
    <source>
        <dbReference type="ARBA" id="ARBA00022553"/>
    </source>
</evidence>
<dbReference type="SMART" id="SM00448">
    <property type="entry name" value="REC"/>
    <property type="match status" value="1"/>
</dbReference>
<dbReference type="Gene3D" id="3.40.50.300">
    <property type="entry name" value="P-loop containing nucleotide triphosphate hydrolases"/>
    <property type="match status" value="1"/>
</dbReference>
<protein>
    <submittedName>
        <fullName evidence="8">Response regulator containing CheY-like receiver, AAA-type ATPase, and DNA-binding domains</fullName>
    </submittedName>
</protein>
<dbReference type="PANTHER" id="PTHR44591">
    <property type="entry name" value="STRESS RESPONSE REGULATOR PROTEIN 1"/>
    <property type="match status" value="1"/>
</dbReference>
<evidence type="ECO:0000256" key="3">
    <source>
        <dbReference type="ARBA" id="ARBA00023015"/>
    </source>
</evidence>
<dbReference type="EMBL" id="FYEK01000029">
    <property type="protein sequence ID" value="SNB67136.1"/>
    <property type="molecule type" value="Genomic_DNA"/>
</dbReference>
<feature type="domain" description="Response regulatory" evidence="7">
    <location>
        <begin position="3"/>
        <end position="119"/>
    </location>
</feature>
<reference evidence="9" key="1">
    <citation type="submission" date="2017-06" db="EMBL/GenBank/DDBJ databases">
        <authorList>
            <person name="Varghese N."/>
            <person name="Submissions S."/>
        </authorList>
    </citation>
    <scope>NUCLEOTIDE SEQUENCE [LARGE SCALE GENOMIC DNA]</scope>
    <source>
        <strain evidence="9">JAD2</strain>
    </source>
</reference>
<gene>
    <name evidence="8" type="ORF">SAMN02746019_00010390</name>
</gene>
<dbReference type="InParanoid" id="A0A212R585"/>
<dbReference type="FunFam" id="3.40.50.2300:FF:000001">
    <property type="entry name" value="DNA-binding response regulator PhoB"/>
    <property type="match status" value="1"/>
</dbReference>
<evidence type="ECO:0000256" key="6">
    <source>
        <dbReference type="PROSITE-ProRule" id="PRU00169"/>
    </source>
</evidence>
<dbReference type="InterPro" id="IPR027417">
    <property type="entry name" value="P-loop_NTPase"/>
</dbReference>
<dbReference type="InterPro" id="IPR050595">
    <property type="entry name" value="Bact_response_regulator"/>
</dbReference>
<evidence type="ECO:0000259" key="7">
    <source>
        <dbReference type="PROSITE" id="PS50110"/>
    </source>
</evidence>
<keyword evidence="2" id="KW-0902">Two-component regulatory system</keyword>
<dbReference type="SUPFAM" id="SSF52540">
    <property type="entry name" value="P-loop containing nucleoside triphosphate hydrolases"/>
    <property type="match status" value="1"/>
</dbReference>
<dbReference type="SUPFAM" id="SSF52172">
    <property type="entry name" value="CheY-like"/>
    <property type="match status" value="1"/>
</dbReference>
<dbReference type="PROSITE" id="PS50110">
    <property type="entry name" value="RESPONSE_REGULATORY"/>
    <property type="match status" value="1"/>
</dbReference>
<dbReference type="InterPro" id="IPR011006">
    <property type="entry name" value="CheY-like_superfamily"/>
</dbReference>
<evidence type="ECO:0000313" key="8">
    <source>
        <dbReference type="EMBL" id="SNB67136.1"/>
    </source>
</evidence>
<accession>A0A212R585</accession>
<dbReference type="PANTHER" id="PTHR44591:SF3">
    <property type="entry name" value="RESPONSE REGULATORY DOMAIN-CONTAINING PROTEIN"/>
    <property type="match status" value="1"/>
</dbReference>
<keyword evidence="1 6" id="KW-0597">Phosphoprotein</keyword>
<evidence type="ECO:0000313" key="9">
    <source>
        <dbReference type="Proteomes" id="UP000197025"/>
    </source>
</evidence>
<evidence type="ECO:0000256" key="2">
    <source>
        <dbReference type="ARBA" id="ARBA00023012"/>
    </source>
</evidence>
<dbReference type="GO" id="GO:0000160">
    <property type="term" value="P:phosphorelay signal transduction system"/>
    <property type="evidence" value="ECO:0007669"/>
    <property type="project" value="UniProtKB-KW"/>
</dbReference>
<dbReference type="InterPro" id="IPR001789">
    <property type="entry name" value="Sig_transdc_resp-reg_receiver"/>
</dbReference>
<dbReference type="Proteomes" id="UP000197025">
    <property type="component" value="Unassembled WGS sequence"/>
</dbReference>